<dbReference type="PANTHER" id="PTHR10196">
    <property type="entry name" value="SUGAR KINASE"/>
    <property type="match status" value="1"/>
</dbReference>
<evidence type="ECO:0000256" key="1">
    <source>
        <dbReference type="ARBA" id="ARBA00009156"/>
    </source>
</evidence>
<keyword evidence="6" id="KW-1185">Reference proteome</keyword>
<dbReference type="InterPro" id="IPR018484">
    <property type="entry name" value="FGGY_N"/>
</dbReference>
<comment type="similarity">
    <text evidence="1">Belongs to the FGGY kinase family.</text>
</comment>
<organism evidence="5 6">
    <name type="scientific">Gnathostoma spinigerum</name>
    <dbReference type="NCBI Taxonomy" id="75299"/>
    <lineage>
        <taxon>Eukaryota</taxon>
        <taxon>Metazoa</taxon>
        <taxon>Ecdysozoa</taxon>
        <taxon>Nematoda</taxon>
        <taxon>Chromadorea</taxon>
        <taxon>Rhabditida</taxon>
        <taxon>Spirurina</taxon>
        <taxon>Gnathostomatomorpha</taxon>
        <taxon>Gnathostomatoidea</taxon>
        <taxon>Gnathostomatidae</taxon>
        <taxon>Gnathostoma</taxon>
    </lineage>
</organism>
<dbReference type="AlphaFoldDB" id="A0ABD6EX44"/>
<dbReference type="SUPFAM" id="SSF53067">
    <property type="entry name" value="Actin-like ATPase domain"/>
    <property type="match status" value="1"/>
</dbReference>
<dbReference type="InterPro" id="IPR043129">
    <property type="entry name" value="ATPase_NBD"/>
</dbReference>
<dbReference type="PANTHER" id="PTHR10196:SF67">
    <property type="entry name" value="SEDOHEPTULOKINASE"/>
    <property type="match status" value="1"/>
</dbReference>
<feature type="domain" description="Carbohydrate kinase FGGY N-terminal" evidence="4">
    <location>
        <begin position="8"/>
        <end position="239"/>
    </location>
</feature>
<evidence type="ECO:0000313" key="5">
    <source>
        <dbReference type="EMBL" id="MFH4982061.1"/>
    </source>
</evidence>
<dbReference type="EMBL" id="JBGFUD010008421">
    <property type="protein sequence ID" value="MFH4982061.1"/>
    <property type="molecule type" value="Genomic_DNA"/>
</dbReference>
<evidence type="ECO:0000256" key="2">
    <source>
        <dbReference type="ARBA" id="ARBA00022679"/>
    </source>
</evidence>
<dbReference type="Pfam" id="PF00370">
    <property type="entry name" value="FGGY_N"/>
    <property type="match status" value="1"/>
</dbReference>
<protein>
    <recommendedName>
        <fullName evidence="4">Carbohydrate kinase FGGY N-terminal domain-containing protein</fullName>
    </recommendedName>
</protein>
<sequence>MALSGHVSLGLDIGTTSVKVCVIDSKGSKLVEDSIVHNAWIPNKNADVREQDPVKIIQVISDMLGKIKEECENVTIVTVTGQQHGVVLWNKQKLKSGEFCTSPLITWMDTRIPQKFVDSLPPWRHGKLDKGYGMVTLAWMKHEGLLDPRWNTCGTIMDMVTSYMAATDDTTISLQNAFTWGYCDWSGKWTVPDSLVPHSLLPTVRQPSDIVGKLVRGGLRSTVEVRITVALGDLQSTVFPLLDRNTAVINIGTSSQLCFCLPKTEVTQMTSSHGAIR</sequence>
<reference evidence="5 6" key="1">
    <citation type="submission" date="2024-08" db="EMBL/GenBank/DDBJ databases">
        <title>Gnathostoma spinigerum genome.</title>
        <authorList>
            <person name="Gonzalez-Bertolin B."/>
            <person name="Monzon S."/>
            <person name="Zaballos A."/>
            <person name="Jimenez P."/>
            <person name="Dekumyoy P."/>
            <person name="Varona S."/>
            <person name="Cuesta I."/>
            <person name="Sumanam S."/>
            <person name="Adisakwattana P."/>
            <person name="Gasser R.B."/>
            <person name="Hernandez-Gonzalez A."/>
            <person name="Young N.D."/>
            <person name="Perteguer M.J."/>
        </authorList>
    </citation>
    <scope>NUCLEOTIDE SEQUENCE [LARGE SCALE GENOMIC DNA]</scope>
    <source>
        <strain evidence="5">AL3</strain>
        <tissue evidence="5">Liver</tissue>
    </source>
</reference>
<dbReference type="Gene3D" id="3.30.420.40">
    <property type="match status" value="1"/>
</dbReference>
<name>A0ABD6EX44_9BILA</name>
<accession>A0ABD6EX44</accession>
<evidence type="ECO:0000256" key="3">
    <source>
        <dbReference type="ARBA" id="ARBA00022777"/>
    </source>
</evidence>
<dbReference type="GO" id="GO:0016301">
    <property type="term" value="F:kinase activity"/>
    <property type="evidence" value="ECO:0007669"/>
    <property type="project" value="UniProtKB-KW"/>
</dbReference>
<proteinExistence type="inferred from homology"/>
<evidence type="ECO:0000313" key="6">
    <source>
        <dbReference type="Proteomes" id="UP001608902"/>
    </source>
</evidence>
<keyword evidence="3" id="KW-0418">Kinase</keyword>
<gene>
    <name evidence="5" type="ORF">AB6A40_008770</name>
</gene>
<feature type="non-terminal residue" evidence="5">
    <location>
        <position position="277"/>
    </location>
</feature>
<keyword evidence="2" id="KW-0808">Transferase</keyword>
<dbReference type="Proteomes" id="UP001608902">
    <property type="component" value="Unassembled WGS sequence"/>
</dbReference>
<comment type="caution">
    <text evidence="5">The sequence shown here is derived from an EMBL/GenBank/DDBJ whole genome shotgun (WGS) entry which is preliminary data.</text>
</comment>
<evidence type="ECO:0000259" key="4">
    <source>
        <dbReference type="Pfam" id="PF00370"/>
    </source>
</evidence>